<feature type="domain" description="HTH asnC-type" evidence="4">
    <location>
        <begin position="3"/>
        <end position="64"/>
    </location>
</feature>
<evidence type="ECO:0000259" key="4">
    <source>
        <dbReference type="PROSITE" id="PS50956"/>
    </source>
</evidence>
<dbReference type="GO" id="GO:0005829">
    <property type="term" value="C:cytosol"/>
    <property type="evidence" value="ECO:0007669"/>
    <property type="project" value="TreeGrafter"/>
</dbReference>
<name>A0A2W5QSF3_9SPHN</name>
<evidence type="ECO:0000313" key="5">
    <source>
        <dbReference type="EMBL" id="PZQ57723.1"/>
    </source>
</evidence>
<proteinExistence type="predicted"/>
<dbReference type="PRINTS" id="PR00033">
    <property type="entry name" value="HTHASNC"/>
</dbReference>
<dbReference type="InterPro" id="IPR036390">
    <property type="entry name" value="WH_DNA-bd_sf"/>
</dbReference>
<dbReference type="SMART" id="SM00344">
    <property type="entry name" value="HTH_ASNC"/>
    <property type="match status" value="1"/>
</dbReference>
<sequence length="157" mass="17421">MALDAADRRILAALERDARLSFAGLGDMAGLSKTPSWKRVQAMEKAGVITGYRAVIEPAAIGLGTSAFVHVSIEFDRHEAFEQAVAEEAAVLTCHAVVGDFDYMLHVMTSEMTDLDDFLRNRLRRLPGVRHFNTTLAMRDVKPRAYLTDAARERDGR</sequence>
<dbReference type="Gene3D" id="1.10.10.10">
    <property type="entry name" value="Winged helix-like DNA-binding domain superfamily/Winged helix DNA-binding domain"/>
    <property type="match status" value="1"/>
</dbReference>
<dbReference type="InterPro" id="IPR019887">
    <property type="entry name" value="Tscrpt_reg_AsnC/Lrp_C"/>
</dbReference>
<dbReference type="Proteomes" id="UP000249082">
    <property type="component" value="Unassembled WGS sequence"/>
</dbReference>
<keyword evidence="1" id="KW-0805">Transcription regulation</keyword>
<organism evidence="5 6">
    <name type="scientific">Novosphingobium pentaromativorans</name>
    <dbReference type="NCBI Taxonomy" id="205844"/>
    <lineage>
        <taxon>Bacteria</taxon>
        <taxon>Pseudomonadati</taxon>
        <taxon>Pseudomonadota</taxon>
        <taxon>Alphaproteobacteria</taxon>
        <taxon>Sphingomonadales</taxon>
        <taxon>Sphingomonadaceae</taxon>
        <taxon>Novosphingobium</taxon>
    </lineage>
</organism>
<dbReference type="Pfam" id="PF01037">
    <property type="entry name" value="AsnC_trans_reg"/>
    <property type="match status" value="1"/>
</dbReference>
<dbReference type="PANTHER" id="PTHR30154">
    <property type="entry name" value="LEUCINE-RESPONSIVE REGULATORY PROTEIN"/>
    <property type="match status" value="1"/>
</dbReference>
<dbReference type="PROSITE" id="PS50956">
    <property type="entry name" value="HTH_ASNC_2"/>
    <property type="match status" value="1"/>
</dbReference>
<dbReference type="EMBL" id="QFPX01000001">
    <property type="protein sequence ID" value="PZQ57723.1"/>
    <property type="molecule type" value="Genomic_DNA"/>
</dbReference>
<dbReference type="GO" id="GO:0043565">
    <property type="term" value="F:sequence-specific DNA binding"/>
    <property type="evidence" value="ECO:0007669"/>
    <property type="project" value="InterPro"/>
</dbReference>
<dbReference type="Gene3D" id="3.30.70.920">
    <property type="match status" value="1"/>
</dbReference>
<dbReference type="GO" id="GO:0043200">
    <property type="term" value="P:response to amino acid"/>
    <property type="evidence" value="ECO:0007669"/>
    <property type="project" value="TreeGrafter"/>
</dbReference>
<comment type="caution">
    <text evidence="5">The sequence shown here is derived from an EMBL/GenBank/DDBJ whole genome shotgun (WGS) entry which is preliminary data.</text>
</comment>
<keyword evidence="2" id="KW-0238">DNA-binding</keyword>
<dbReference type="Pfam" id="PF13404">
    <property type="entry name" value="HTH_AsnC-type"/>
    <property type="match status" value="1"/>
</dbReference>
<evidence type="ECO:0000256" key="3">
    <source>
        <dbReference type="ARBA" id="ARBA00023163"/>
    </source>
</evidence>
<evidence type="ECO:0000256" key="1">
    <source>
        <dbReference type="ARBA" id="ARBA00023015"/>
    </source>
</evidence>
<keyword evidence="3" id="KW-0804">Transcription</keyword>
<dbReference type="InterPro" id="IPR036388">
    <property type="entry name" value="WH-like_DNA-bd_sf"/>
</dbReference>
<dbReference type="InterPro" id="IPR000485">
    <property type="entry name" value="AsnC-type_HTH_dom"/>
</dbReference>
<evidence type="ECO:0000313" key="6">
    <source>
        <dbReference type="Proteomes" id="UP000249082"/>
    </source>
</evidence>
<dbReference type="PANTHER" id="PTHR30154:SF34">
    <property type="entry name" value="TRANSCRIPTIONAL REGULATOR AZLB"/>
    <property type="match status" value="1"/>
</dbReference>
<protein>
    <submittedName>
        <fullName evidence="5">Lrp/AsnC family transcriptional regulator</fullName>
    </submittedName>
</protein>
<dbReference type="AlphaFoldDB" id="A0A2W5QSF3"/>
<dbReference type="SUPFAM" id="SSF46785">
    <property type="entry name" value="Winged helix' DNA-binding domain"/>
    <property type="match status" value="1"/>
</dbReference>
<gene>
    <name evidence="5" type="ORF">DI555_01110</name>
</gene>
<reference evidence="5 6" key="1">
    <citation type="submission" date="2017-08" db="EMBL/GenBank/DDBJ databases">
        <title>Infants hospitalized years apart are colonized by the same room-sourced microbial strains.</title>
        <authorList>
            <person name="Brooks B."/>
            <person name="Olm M.R."/>
            <person name="Firek B.A."/>
            <person name="Baker R."/>
            <person name="Thomas B.C."/>
            <person name="Morowitz M.J."/>
            <person name="Banfield J.F."/>
        </authorList>
    </citation>
    <scope>NUCLEOTIDE SEQUENCE [LARGE SCALE GENOMIC DNA]</scope>
    <source>
        <strain evidence="5">S2_005_002_R2_33</strain>
    </source>
</reference>
<dbReference type="InterPro" id="IPR019888">
    <property type="entry name" value="Tscrpt_reg_AsnC-like"/>
</dbReference>
<accession>A0A2W5QSF3</accession>
<dbReference type="SUPFAM" id="SSF54909">
    <property type="entry name" value="Dimeric alpha+beta barrel"/>
    <property type="match status" value="1"/>
</dbReference>
<evidence type="ECO:0000256" key="2">
    <source>
        <dbReference type="ARBA" id="ARBA00023125"/>
    </source>
</evidence>
<dbReference type="InterPro" id="IPR011008">
    <property type="entry name" value="Dimeric_a/b-barrel"/>
</dbReference>